<dbReference type="AlphaFoldDB" id="A0AAD9ACU4"/>
<sequence>MEGIGLGLGSVSLVFQIFSECIKGYELLSKARGLEKNYQYIRVKFKTEQCRLLDWANVVELSEDDSTFNISHGSKNVILQILDEQYRLMFRFGRLDDRLRPLSQPFLHEDTSTHPIEDETSIAVDTEKVETLQARFPDEGLLLEKSLKFFEKTSKYPASLRWAISDKAKIEEILEKLTRLNDYLTEFLNNQQLQALSAQQTQTDYRIMNLNDKIDDLCEIVKAGLLLSGPTHKTAREQLYVRANSSSEEHDSRVFVTPLASLAQVKGLMVAINKGALSNTLRQDLNLNNLESSFRPLKIKTTEIQPIETGAQFISQRCSVWYKPSFESWRRVWIEWKTAEPRQHHMGIRRSDSMMLSRFEALVQLLREDAYTTQFRALKCLGYYVQDVGAAETQPGLVFKNPQGVDSSALPVPLLELLKNHPKPSLSARLQLIKILSDCVERLHAVNWLHKGLRSQNILFFNHTESRVDYGQPFLSGFDYSRPEHADFMSEVPPHTGLEDLYRHPAVQGSPRDDAHGFGFKKHHDIYSLGIIMLEIIYWKPIDVVLGFSKKQVELPSETARVKGILLNGHFADDVRGYIGDTVSEVVMSCLMGPNPSRVPMFGANSSENSARLQEWFFSAVIQKLRDLKI</sequence>
<name>A0AAD9ACU4_9PEZI</name>
<feature type="domain" description="Prion-inhibition and propagation HeLo" evidence="1">
    <location>
        <begin position="5"/>
        <end position="218"/>
    </location>
</feature>
<dbReference type="PANTHER" id="PTHR37542:SF1">
    <property type="entry name" value="PRION-INHIBITION AND PROPAGATION HELO DOMAIN-CONTAINING PROTEIN"/>
    <property type="match status" value="1"/>
</dbReference>
<dbReference type="Gene3D" id="1.20.120.1020">
    <property type="entry name" value="Prion-inhibition and propagation, HeLo domain"/>
    <property type="match status" value="1"/>
</dbReference>
<reference evidence="2" key="1">
    <citation type="submission" date="2023-01" db="EMBL/GenBank/DDBJ databases">
        <title>Colletotrichum chrysophilum M932 genome sequence.</title>
        <authorList>
            <person name="Baroncelli R."/>
        </authorList>
    </citation>
    <scope>NUCLEOTIDE SEQUENCE</scope>
    <source>
        <strain evidence="2">M932</strain>
    </source>
</reference>
<evidence type="ECO:0000259" key="1">
    <source>
        <dbReference type="Pfam" id="PF14479"/>
    </source>
</evidence>
<comment type="caution">
    <text evidence="2">The sequence shown here is derived from an EMBL/GenBank/DDBJ whole genome shotgun (WGS) entry which is preliminary data.</text>
</comment>
<organism evidence="2 3">
    <name type="scientific">Colletotrichum chrysophilum</name>
    <dbReference type="NCBI Taxonomy" id="1836956"/>
    <lineage>
        <taxon>Eukaryota</taxon>
        <taxon>Fungi</taxon>
        <taxon>Dikarya</taxon>
        <taxon>Ascomycota</taxon>
        <taxon>Pezizomycotina</taxon>
        <taxon>Sordariomycetes</taxon>
        <taxon>Hypocreomycetidae</taxon>
        <taxon>Glomerellales</taxon>
        <taxon>Glomerellaceae</taxon>
        <taxon>Colletotrichum</taxon>
        <taxon>Colletotrichum gloeosporioides species complex</taxon>
    </lineage>
</organism>
<evidence type="ECO:0000313" key="2">
    <source>
        <dbReference type="EMBL" id="KAK1845424.1"/>
    </source>
</evidence>
<dbReference type="EMBL" id="JAQOWY010000272">
    <property type="protein sequence ID" value="KAK1845424.1"/>
    <property type="molecule type" value="Genomic_DNA"/>
</dbReference>
<dbReference type="Gene3D" id="1.10.510.10">
    <property type="entry name" value="Transferase(Phosphotransferase) domain 1"/>
    <property type="match status" value="1"/>
</dbReference>
<dbReference type="Proteomes" id="UP001243330">
    <property type="component" value="Unassembled WGS sequence"/>
</dbReference>
<dbReference type="InterPro" id="IPR011009">
    <property type="entry name" value="Kinase-like_dom_sf"/>
</dbReference>
<dbReference type="InterPro" id="IPR029498">
    <property type="entry name" value="HeLo_dom"/>
</dbReference>
<gene>
    <name evidence="2" type="ORF">CCHR01_11920</name>
</gene>
<proteinExistence type="predicted"/>
<accession>A0AAD9ACU4</accession>
<dbReference type="SUPFAM" id="SSF56112">
    <property type="entry name" value="Protein kinase-like (PK-like)"/>
    <property type="match status" value="1"/>
</dbReference>
<dbReference type="Pfam" id="PF14479">
    <property type="entry name" value="HeLo"/>
    <property type="match status" value="1"/>
</dbReference>
<evidence type="ECO:0000313" key="3">
    <source>
        <dbReference type="Proteomes" id="UP001243330"/>
    </source>
</evidence>
<protein>
    <recommendedName>
        <fullName evidence="1">Prion-inhibition and propagation HeLo domain-containing protein</fullName>
    </recommendedName>
</protein>
<dbReference type="PANTHER" id="PTHR37542">
    <property type="entry name" value="HELO DOMAIN-CONTAINING PROTEIN-RELATED"/>
    <property type="match status" value="1"/>
</dbReference>
<dbReference type="InterPro" id="IPR038305">
    <property type="entry name" value="HeLo_sf"/>
</dbReference>
<keyword evidence="3" id="KW-1185">Reference proteome</keyword>